<comment type="caution">
    <text evidence="8">The sequence shown here is derived from an EMBL/GenBank/DDBJ whole genome shotgun (WGS) entry which is preliminary data.</text>
</comment>
<dbReference type="SUPFAM" id="SSF47954">
    <property type="entry name" value="Cyclin-like"/>
    <property type="match status" value="2"/>
</dbReference>
<feature type="compositionally biased region" description="Polar residues" evidence="5">
    <location>
        <begin position="25"/>
        <end position="36"/>
    </location>
</feature>
<accession>A0A8H4V6N8</accession>
<dbReference type="GO" id="GO:0051301">
    <property type="term" value="P:cell division"/>
    <property type="evidence" value="ECO:0007669"/>
    <property type="project" value="UniProtKB-KW"/>
</dbReference>
<proteinExistence type="inferred from homology"/>
<dbReference type="Proteomes" id="UP000557566">
    <property type="component" value="Unassembled WGS sequence"/>
</dbReference>
<dbReference type="InterPro" id="IPR048258">
    <property type="entry name" value="Cyclins_cyclin-box"/>
</dbReference>
<dbReference type="AlphaFoldDB" id="A0A8H4V6N8"/>
<dbReference type="SMART" id="SM01332">
    <property type="entry name" value="Cyclin_C"/>
    <property type="match status" value="1"/>
</dbReference>
<evidence type="ECO:0000256" key="3">
    <source>
        <dbReference type="ARBA" id="ARBA00023306"/>
    </source>
</evidence>
<dbReference type="Pfam" id="PF00134">
    <property type="entry name" value="Cyclin_N"/>
    <property type="match status" value="1"/>
</dbReference>
<feature type="compositionally biased region" description="Polar residues" evidence="5">
    <location>
        <begin position="194"/>
        <end position="211"/>
    </location>
</feature>
<feature type="region of interest" description="Disordered" evidence="5">
    <location>
        <begin position="276"/>
        <end position="301"/>
    </location>
</feature>
<feature type="domain" description="Cyclin C-terminal" evidence="7">
    <location>
        <begin position="512"/>
        <end position="627"/>
    </location>
</feature>
<dbReference type="InterPro" id="IPR036915">
    <property type="entry name" value="Cyclin-like_sf"/>
</dbReference>
<dbReference type="InterPro" id="IPR039361">
    <property type="entry name" value="Cyclin"/>
</dbReference>
<dbReference type="FunFam" id="1.10.472.10:FF:000001">
    <property type="entry name" value="G2/mitotic-specific cyclin"/>
    <property type="match status" value="1"/>
</dbReference>
<comment type="similarity">
    <text evidence="4">Belongs to the cyclin family.</text>
</comment>
<dbReference type="SMART" id="SM00385">
    <property type="entry name" value="CYCLIN"/>
    <property type="match status" value="2"/>
</dbReference>
<keyword evidence="3" id="KW-0131">Cell cycle</keyword>
<feature type="domain" description="Cyclin-like" evidence="6">
    <location>
        <begin position="516"/>
        <end position="597"/>
    </location>
</feature>
<evidence type="ECO:0000256" key="1">
    <source>
        <dbReference type="ARBA" id="ARBA00022618"/>
    </source>
</evidence>
<feature type="region of interest" description="Disordered" evidence="5">
    <location>
        <begin position="192"/>
        <end position="211"/>
    </location>
</feature>
<keyword evidence="1" id="KW-0132">Cell division</keyword>
<feature type="region of interest" description="Disordered" evidence="5">
    <location>
        <begin position="1"/>
        <end position="53"/>
    </location>
</feature>
<sequence>MQARPVRPRGAGNAVPSLHQRHKSTGNLADMSSASTAGGRGNPKRSAFGDVTNLAKNMVGARDEAKAGRHQPAVASHNAQPLGVVNKENLVYNSSGSGSHHNYSKAKDSFLRPAQRSAALAGKPKAAAENRLAEVTRKPVPAAAQVFESQLGKGDPAVSRHTITDEIERPPPGFGAPQASTEVVALQQPRHYKSQPQLKQQPPTLRRTQSKQFEGTDAIADKAARANADAGGLSSRHLDPSAEYANYLGHLYPGADCEPPSRVSRDSGYTDLAAKLPEISEEPQQALASRLTTQTTAMSEPEDCWDEEFDEEYDDQDQAYTTAHSFRTRDITMGGVTTLLAPRITARVQRELEEAKLEVQQTRSPEDVEEELWDVSMVAEYGEEIFEYLRELEIKMLPNPHYMEIQTEIQWSMRSVLMDWLVQVHNRFNLLPETLFLTVNYIDRFLSCKVVSIGKLQLVGATAILVASKYEEINCPSLDEIVYMVDGGYSLEEILKAERFMLSMLSFELGWPGPMSFLRRVSKADDYDLETRTLAKYFLELTIMDERFVASPPSFLSAGAHCLSRLVLSKGEWTKQHVHYSGYTWAQLKPLVSMMIECCDQPHLHHCAVYEKYKDRRYKGASTIVQRALDAGFTLPHHTIPARRSPVRAGAIQDGSGKLPYKNGMLVPTEG</sequence>
<keyword evidence="2 4" id="KW-0195">Cyclin</keyword>
<name>A0A8H4V6N8_9HYPO</name>
<dbReference type="Gene3D" id="1.10.472.10">
    <property type="entry name" value="Cyclin-like"/>
    <property type="match status" value="2"/>
</dbReference>
<dbReference type="EMBL" id="JAAVMX010000004">
    <property type="protein sequence ID" value="KAF4509661.1"/>
    <property type="molecule type" value="Genomic_DNA"/>
</dbReference>
<dbReference type="OrthoDB" id="5590282at2759"/>
<evidence type="ECO:0000256" key="2">
    <source>
        <dbReference type="ARBA" id="ARBA00023127"/>
    </source>
</evidence>
<evidence type="ECO:0000256" key="4">
    <source>
        <dbReference type="RuleBase" id="RU000383"/>
    </source>
</evidence>
<keyword evidence="9" id="KW-1185">Reference proteome</keyword>
<evidence type="ECO:0000313" key="9">
    <source>
        <dbReference type="Proteomes" id="UP000557566"/>
    </source>
</evidence>
<dbReference type="InterPro" id="IPR006671">
    <property type="entry name" value="Cyclin_N"/>
</dbReference>
<gene>
    <name evidence="8" type="ORF">G6O67_003808</name>
</gene>
<feature type="domain" description="Cyclin-like" evidence="6">
    <location>
        <begin position="419"/>
        <end position="503"/>
    </location>
</feature>
<dbReference type="CDD" id="cd20568">
    <property type="entry name" value="CYCLIN_CLBs_yeast_rpt1"/>
    <property type="match status" value="1"/>
</dbReference>
<feature type="compositionally biased region" description="Polar residues" evidence="5">
    <location>
        <begin position="282"/>
        <end position="298"/>
    </location>
</feature>
<dbReference type="PROSITE" id="PS00292">
    <property type="entry name" value="CYCLINS"/>
    <property type="match status" value="1"/>
</dbReference>
<dbReference type="InterPro" id="IPR013763">
    <property type="entry name" value="Cyclin-like_dom"/>
</dbReference>
<evidence type="ECO:0000313" key="8">
    <source>
        <dbReference type="EMBL" id="KAF4509661.1"/>
    </source>
</evidence>
<organism evidence="8 9">
    <name type="scientific">Ophiocordyceps sinensis</name>
    <dbReference type="NCBI Taxonomy" id="72228"/>
    <lineage>
        <taxon>Eukaryota</taxon>
        <taxon>Fungi</taxon>
        <taxon>Dikarya</taxon>
        <taxon>Ascomycota</taxon>
        <taxon>Pezizomycotina</taxon>
        <taxon>Sordariomycetes</taxon>
        <taxon>Hypocreomycetidae</taxon>
        <taxon>Hypocreales</taxon>
        <taxon>Ophiocordycipitaceae</taxon>
        <taxon>Ophiocordyceps</taxon>
    </lineage>
</organism>
<reference evidence="8 9" key="1">
    <citation type="journal article" date="2020" name="Genome Biol. Evol.">
        <title>A new high-quality draft genome assembly of the Chinese cordyceps Ophiocordyceps sinensis.</title>
        <authorList>
            <person name="Shu R."/>
            <person name="Zhang J."/>
            <person name="Meng Q."/>
            <person name="Zhang H."/>
            <person name="Zhou G."/>
            <person name="Li M."/>
            <person name="Wu P."/>
            <person name="Zhao Y."/>
            <person name="Chen C."/>
            <person name="Qin Q."/>
        </authorList>
    </citation>
    <scope>NUCLEOTIDE SEQUENCE [LARGE SCALE GENOMIC DNA]</scope>
    <source>
        <strain evidence="8 9">IOZ07</strain>
    </source>
</reference>
<dbReference type="Pfam" id="PF02984">
    <property type="entry name" value="Cyclin_C"/>
    <property type="match status" value="1"/>
</dbReference>
<evidence type="ECO:0000259" key="7">
    <source>
        <dbReference type="SMART" id="SM01332"/>
    </source>
</evidence>
<protein>
    <recommendedName>
        <fullName evidence="10">Cyclin B, G2/mitotic-specific</fullName>
    </recommendedName>
</protein>
<dbReference type="CDD" id="cd20512">
    <property type="entry name" value="CYCLIN_CLBs_yeast_rpt2"/>
    <property type="match status" value="1"/>
</dbReference>
<evidence type="ECO:0000259" key="6">
    <source>
        <dbReference type="SMART" id="SM00385"/>
    </source>
</evidence>
<evidence type="ECO:0000256" key="5">
    <source>
        <dbReference type="SAM" id="MobiDB-lite"/>
    </source>
</evidence>
<evidence type="ECO:0008006" key="10">
    <source>
        <dbReference type="Google" id="ProtNLM"/>
    </source>
</evidence>
<dbReference type="PANTHER" id="PTHR10177">
    <property type="entry name" value="CYCLINS"/>
    <property type="match status" value="1"/>
</dbReference>
<dbReference type="InterPro" id="IPR004367">
    <property type="entry name" value="Cyclin_C-dom"/>
</dbReference>